<feature type="signal peptide" evidence="13">
    <location>
        <begin position="1"/>
        <end position="22"/>
    </location>
</feature>
<keyword evidence="10" id="KW-0325">Glycoprotein</keyword>
<keyword evidence="7" id="KW-0677">Repeat</keyword>
<protein>
    <recommendedName>
        <fullName evidence="14">Leucine-rich repeat-containing N-terminal plant-type domain-containing protein</fullName>
    </recommendedName>
</protein>
<evidence type="ECO:0000256" key="11">
    <source>
        <dbReference type="SAM" id="MobiDB-lite"/>
    </source>
</evidence>
<evidence type="ECO:0000256" key="9">
    <source>
        <dbReference type="ARBA" id="ARBA00023136"/>
    </source>
</evidence>
<keyword evidence="6 13" id="KW-0732">Signal</keyword>
<organism evidence="15 16">
    <name type="scientific">Lactuca sativa</name>
    <name type="common">Garden lettuce</name>
    <dbReference type="NCBI Taxonomy" id="4236"/>
    <lineage>
        <taxon>Eukaryota</taxon>
        <taxon>Viridiplantae</taxon>
        <taxon>Streptophyta</taxon>
        <taxon>Embryophyta</taxon>
        <taxon>Tracheophyta</taxon>
        <taxon>Spermatophyta</taxon>
        <taxon>Magnoliopsida</taxon>
        <taxon>eudicotyledons</taxon>
        <taxon>Gunneridae</taxon>
        <taxon>Pentapetalae</taxon>
        <taxon>asterids</taxon>
        <taxon>campanulids</taxon>
        <taxon>Asterales</taxon>
        <taxon>Asteraceae</taxon>
        <taxon>Cichorioideae</taxon>
        <taxon>Cichorieae</taxon>
        <taxon>Lactucinae</taxon>
        <taxon>Lactuca</taxon>
    </lineage>
</organism>
<evidence type="ECO:0000256" key="1">
    <source>
        <dbReference type="ARBA" id="ARBA00004251"/>
    </source>
</evidence>
<evidence type="ECO:0000256" key="6">
    <source>
        <dbReference type="ARBA" id="ARBA00022729"/>
    </source>
</evidence>
<keyword evidence="5 12" id="KW-0812">Transmembrane</keyword>
<reference evidence="15 16" key="1">
    <citation type="journal article" date="2017" name="Nat. Commun.">
        <title>Genome assembly with in vitro proximity ligation data and whole-genome triplication in lettuce.</title>
        <authorList>
            <person name="Reyes-Chin-Wo S."/>
            <person name="Wang Z."/>
            <person name="Yang X."/>
            <person name="Kozik A."/>
            <person name="Arikit S."/>
            <person name="Song C."/>
            <person name="Xia L."/>
            <person name="Froenicke L."/>
            <person name="Lavelle D.O."/>
            <person name="Truco M.J."/>
            <person name="Xia R."/>
            <person name="Zhu S."/>
            <person name="Xu C."/>
            <person name="Xu H."/>
            <person name="Xu X."/>
            <person name="Cox K."/>
            <person name="Korf I."/>
            <person name="Meyers B.C."/>
            <person name="Michelmore R.W."/>
        </authorList>
    </citation>
    <scope>NUCLEOTIDE SEQUENCE [LARGE SCALE GENOMIC DNA]</scope>
    <source>
        <strain evidence="16">cv. Salinas</strain>
        <tissue evidence="15">Seedlings</tissue>
    </source>
</reference>
<dbReference type="GO" id="GO:0005886">
    <property type="term" value="C:plasma membrane"/>
    <property type="evidence" value="ECO:0007669"/>
    <property type="project" value="UniProtKB-SubCell"/>
</dbReference>
<dbReference type="PROSITE" id="PS51450">
    <property type="entry name" value="LRR"/>
    <property type="match status" value="2"/>
</dbReference>
<keyword evidence="9 12" id="KW-0472">Membrane</keyword>
<feature type="region of interest" description="Disordered" evidence="11">
    <location>
        <begin position="760"/>
        <end position="783"/>
    </location>
</feature>
<evidence type="ECO:0000256" key="13">
    <source>
        <dbReference type="SAM" id="SignalP"/>
    </source>
</evidence>
<evidence type="ECO:0000259" key="14">
    <source>
        <dbReference type="Pfam" id="PF08263"/>
    </source>
</evidence>
<evidence type="ECO:0000256" key="7">
    <source>
        <dbReference type="ARBA" id="ARBA00022737"/>
    </source>
</evidence>
<feature type="domain" description="Leucine-rich repeat-containing N-terminal plant-type" evidence="14">
    <location>
        <begin position="34"/>
        <end position="73"/>
    </location>
</feature>
<dbReference type="InterPro" id="IPR003591">
    <property type="entry name" value="Leu-rich_rpt_typical-subtyp"/>
</dbReference>
<name>A0A9R1VBK0_LACSA</name>
<comment type="subcellular location">
    <subcellularLocation>
        <location evidence="1">Cell membrane</location>
        <topology evidence="1">Single-pass type I membrane protein</topology>
    </subcellularLocation>
</comment>
<dbReference type="Pfam" id="PF08263">
    <property type="entry name" value="LRRNT_2"/>
    <property type="match status" value="1"/>
</dbReference>
<evidence type="ECO:0000256" key="4">
    <source>
        <dbReference type="ARBA" id="ARBA00022614"/>
    </source>
</evidence>
<sequence length="846" mass="94813">MNPCVFIVPPLLLLLLMTTTTSKLGGDDMMQCLDNERDALLLFKAPLQDPNGHLSTWRFDQLDCCKWSGVTCNNQTGHVTWLHIDSYGLVGEISHSLLNLTYLNHLDLSRNSFHGTIPTFIGSLRELIFLDLSYNSLYGTIPPEFGNLTNLQRLYLGSKGGFRVENLEWLFQLNHLEELDMDGISLAKQNHWVDVILSLRKLSSVSLDGCELSHVVYPYSSSFLNSSSSIESLFLGNNNLTSSMYCWLFPLASNKLRFLDLSSNRLDVMPKNLGINLCSLEILSLDNNSLVVEFPDFLNNLSGCASLSLKMLYAPRNQFTGSLSSEIQNFSSITSLDLSDNHLNGSISEKLWELPRLETLDVSFNNLRVPSTYHLSNLSYVKYIDLTSCKLLGSRFPKWIQTFKNLTFLDLSNTGISDTIPLEFWDMWPSQLQHLNLSSNNISGKVPDLSSNFAQSSVIDLSSNRFYGPIPNVPSALSTLSLSRNKFSGGIAFICQIVDGFLEFLDLSHNSLTGQLPDFLNLGHNHLFGRLPPSIGSLIQLKMFLKSLNLGANKFFGNVPVWIGERFSELYVLILKSNKISGTIPLELCQLANLQILDMSRNNLHGTIPSCLSNLTGMVQQGISQDVQLYTRYEQETYADHAMIQWQGQERELFSTLKQLKSIDLSSNNLTGRIPNEITNLYDLIVLNLSKNALFGEIPQKIGDSFSGRIPSSMSEMSLLNDLDVSFNNLSGRIPISTQFQTFPPSRFNGNTRLCGPPLTEKCSGDKEPEAPRLIGKSEGDGEDTDDELMGWFYIGGGTGFATGFWIACSVLLLNQRGRHAFFRFYDNVKDWVYVKVVVFIQNLQK</sequence>
<feature type="chain" id="PRO_5040389138" description="Leucine-rich repeat-containing N-terminal plant-type domain-containing protein" evidence="13">
    <location>
        <begin position="23"/>
        <end position="846"/>
    </location>
</feature>
<dbReference type="Gene3D" id="3.80.10.10">
    <property type="entry name" value="Ribonuclease Inhibitor"/>
    <property type="match status" value="5"/>
</dbReference>
<comment type="similarity">
    <text evidence="2">Belongs to the RLP family.</text>
</comment>
<keyword evidence="3" id="KW-1003">Cell membrane</keyword>
<evidence type="ECO:0000256" key="8">
    <source>
        <dbReference type="ARBA" id="ARBA00022989"/>
    </source>
</evidence>
<dbReference type="SMART" id="SM00364">
    <property type="entry name" value="LRR_BAC"/>
    <property type="match status" value="5"/>
</dbReference>
<dbReference type="PANTHER" id="PTHR48063:SF103">
    <property type="entry name" value="LEUCINE-RICH RECEPTOR-LIKE KINASE FAMILY PROTEIN"/>
    <property type="match status" value="1"/>
</dbReference>
<comment type="caution">
    <text evidence="15">The sequence shown here is derived from an EMBL/GenBank/DDBJ whole genome shotgun (WGS) entry which is preliminary data.</text>
</comment>
<dbReference type="InterPro" id="IPR032675">
    <property type="entry name" value="LRR_dom_sf"/>
</dbReference>
<dbReference type="GO" id="GO:0051707">
    <property type="term" value="P:response to other organism"/>
    <property type="evidence" value="ECO:0007669"/>
    <property type="project" value="UniProtKB-ARBA"/>
</dbReference>
<keyword evidence="8 12" id="KW-1133">Transmembrane helix</keyword>
<proteinExistence type="inferred from homology"/>
<dbReference type="FunFam" id="3.80.10.10:FF:000400">
    <property type="entry name" value="Nuclear pore complex protein NUP107"/>
    <property type="match status" value="1"/>
</dbReference>
<dbReference type="GO" id="GO:0006952">
    <property type="term" value="P:defense response"/>
    <property type="evidence" value="ECO:0007669"/>
    <property type="project" value="UniProtKB-ARBA"/>
</dbReference>
<dbReference type="SUPFAM" id="SSF52058">
    <property type="entry name" value="L domain-like"/>
    <property type="match status" value="3"/>
</dbReference>
<dbReference type="EMBL" id="NBSK02000006">
    <property type="protein sequence ID" value="KAJ0201690.1"/>
    <property type="molecule type" value="Genomic_DNA"/>
</dbReference>
<dbReference type="AlphaFoldDB" id="A0A9R1VBK0"/>
<dbReference type="Proteomes" id="UP000235145">
    <property type="component" value="Unassembled WGS sequence"/>
</dbReference>
<evidence type="ECO:0000256" key="12">
    <source>
        <dbReference type="SAM" id="Phobius"/>
    </source>
</evidence>
<evidence type="ECO:0000313" key="15">
    <source>
        <dbReference type="EMBL" id="KAJ0201690.1"/>
    </source>
</evidence>
<accession>A0A9R1VBK0</accession>
<dbReference type="Pfam" id="PF00560">
    <property type="entry name" value="LRR_1"/>
    <property type="match status" value="8"/>
</dbReference>
<dbReference type="SMART" id="SM00369">
    <property type="entry name" value="LRR_TYP"/>
    <property type="match status" value="7"/>
</dbReference>
<feature type="compositionally biased region" description="Basic and acidic residues" evidence="11">
    <location>
        <begin position="763"/>
        <end position="780"/>
    </location>
</feature>
<dbReference type="InterPro" id="IPR013210">
    <property type="entry name" value="LRR_N_plant-typ"/>
</dbReference>
<evidence type="ECO:0000256" key="3">
    <source>
        <dbReference type="ARBA" id="ARBA00022475"/>
    </source>
</evidence>
<evidence type="ECO:0000256" key="10">
    <source>
        <dbReference type="ARBA" id="ARBA00023180"/>
    </source>
</evidence>
<evidence type="ECO:0000313" key="16">
    <source>
        <dbReference type="Proteomes" id="UP000235145"/>
    </source>
</evidence>
<dbReference type="InterPro" id="IPR046956">
    <property type="entry name" value="RLP23-like"/>
</dbReference>
<evidence type="ECO:0000256" key="5">
    <source>
        <dbReference type="ARBA" id="ARBA00022692"/>
    </source>
</evidence>
<dbReference type="PANTHER" id="PTHR48063">
    <property type="entry name" value="LRR RECEPTOR-LIKE KINASE"/>
    <property type="match status" value="1"/>
</dbReference>
<dbReference type="InterPro" id="IPR001611">
    <property type="entry name" value="Leu-rich_rpt"/>
</dbReference>
<evidence type="ECO:0000256" key="2">
    <source>
        <dbReference type="ARBA" id="ARBA00009592"/>
    </source>
</evidence>
<keyword evidence="4" id="KW-0433">Leucine-rich repeat</keyword>
<dbReference type="PRINTS" id="PR00019">
    <property type="entry name" value="LEURICHRPT"/>
</dbReference>
<feature type="transmembrane region" description="Helical" evidence="12">
    <location>
        <begin position="792"/>
        <end position="814"/>
    </location>
</feature>
<gene>
    <name evidence="15" type="ORF">LSAT_V11C600312920</name>
</gene>
<keyword evidence="16" id="KW-1185">Reference proteome</keyword>